<protein>
    <submittedName>
        <fullName evidence="3">Uncharacterized protein</fullName>
    </submittedName>
</protein>
<keyword evidence="2" id="KW-1133">Transmembrane helix</keyword>
<proteinExistence type="predicted"/>
<feature type="transmembrane region" description="Helical" evidence="2">
    <location>
        <begin position="12"/>
        <end position="38"/>
    </location>
</feature>
<feature type="compositionally biased region" description="Basic residues" evidence="1">
    <location>
        <begin position="114"/>
        <end position="127"/>
    </location>
</feature>
<sequence>MKLLILGTVSHLVYYVLIPLLINTFLIKLVLLVGITLADVEEPSADITDIDPSGENAGGRPKGPGKGPRGPPGPKGPRGPPGAEGRRPRGPPPARPEGAPLRPEGPEGQEGRRGSRKGRGHGKRGGKNGRPSPEGPVEVEIHIFSLAY</sequence>
<evidence type="ECO:0000313" key="3">
    <source>
        <dbReference type="EMBL" id="CAJ0606203.1"/>
    </source>
</evidence>
<accession>A0AA36HA03</accession>
<name>A0AA36HA03_CYLNA</name>
<feature type="region of interest" description="Disordered" evidence="1">
    <location>
        <begin position="43"/>
        <end position="139"/>
    </location>
</feature>
<feature type="compositionally biased region" description="Gly residues" evidence="1">
    <location>
        <begin position="56"/>
        <end position="68"/>
    </location>
</feature>
<keyword evidence="4" id="KW-1185">Reference proteome</keyword>
<dbReference type="Proteomes" id="UP001176961">
    <property type="component" value="Unassembled WGS sequence"/>
</dbReference>
<dbReference type="AlphaFoldDB" id="A0AA36HA03"/>
<keyword evidence="2" id="KW-0472">Membrane</keyword>
<gene>
    <name evidence="3" type="ORF">CYNAS_LOCUS18186</name>
</gene>
<evidence type="ECO:0000256" key="2">
    <source>
        <dbReference type="SAM" id="Phobius"/>
    </source>
</evidence>
<feature type="compositionally biased region" description="Pro residues" evidence="1">
    <location>
        <begin position="69"/>
        <end position="80"/>
    </location>
</feature>
<reference evidence="3" key="1">
    <citation type="submission" date="2023-07" db="EMBL/GenBank/DDBJ databases">
        <authorList>
            <consortium name="CYATHOMIX"/>
        </authorList>
    </citation>
    <scope>NUCLEOTIDE SEQUENCE</scope>
    <source>
        <strain evidence="3">N/A</strain>
    </source>
</reference>
<evidence type="ECO:0000256" key="1">
    <source>
        <dbReference type="SAM" id="MobiDB-lite"/>
    </source>
</evidence>
<keyword evidence="2" id="KW-0812">Transmembrane</keyword>
<organism evidence="3 4">
    <name type="scientific">Cylicocyclus nassatus</name>
    <name type="common">Nematode worm</name>
    <dbReference type="NCBI Taxonomy" id="53992"/>
    <lineage>
        <taxon>Eukaryota</taxon>
        <taxon>Metazoa</taxon>
        <taxon>Ecdysozoa</taxon>
        <taxon>Nematoda</taxon>
        <taxon>Chromadorea</taxon>
        <taxon>Rhabditida</taxon>
        <taxon>Rhabditina</taxon>
        <taxon>Rhabditomorpha</taxon>
        <taxon>Strongyloidea</taxon>
        <taxon>Strongylidae</taxon>
        <taxon>Cylicocyclus</taxon>
    </lineage>
</organism>
<comment type="caution">
    <text evidence="3">The sequence shown here is derived from an EMBL/GenBank/DDBJ whole genome shotgun (WGS) entry which is preliminary data.</text>
</comment>
<dbReference type="EMBL" id="CATQJL010000316">
    <property type="protein sequence ID" value="CAJ0606203.1"/>
    <property type="molecule type" value="Genomic_DNA"/>
</dbReference>
<evidence type="ECO:0000313" key="4">
    <source>
        <dbReference type="Proteomes" id="UP001176961"/>
    </source>
</evidence>